<name>Q4JN26_9BACT</name>
<dbReference type="CDD" id="cd09733">
    <property type="entry name" value="Cas6-I-III"/>
    <property type="match status" value="1"/>
</dbReference>
<dbReference type="NCBIfam" id="TIGR02807">
    <property type="entry name" value="cas6_cmx6"/>
    <property type="match status" value="1"/>
</dbReference>
<dbReference type="AlphaFoldDB" id="Q4JN26"/>
<evidence type="ECO:0008006" key="2">
    <source>
        <dbReference type="Google" id="ProtNLM"/>
    </source>
</evidence>
<organism evidence="1">
    <name type="scientific">uncultured bacterium BAC13K9BAC</name>
    <dbReference type="NCBI Taxonomy" id="332979"/>
    <lineage>
        <taxon>Bacteria</taxon>
        <taxon>environmental samples</taxon>
    </lineage>
</organism>
<protein>
    <recommendedName>
        <fullName evidence="2">Type I-MYXAN CRISPR-associated protein Cas6/Cmx6</fullName>
    </recommendedName>
</protein>
<proteinExistence type="predicted"/>
<sequence>MWQETEQKKSIADDSDMAELSFSVNCRELPYDHAYELSSEILNLVPQIKNDNRNSIQTLHGPMSGNGWVRPDSENIPLSKRAKLIMRINKNQIDNIKDIEGKEIMLFGNSLKIGVSKVKNFLIVKDLFCRFVISDNKISEDDFLEKIQMELRNFNVNIKKALCGRSMTINFGQKTVYTRSLMIADLSKEESLKLQEEGVGEKKLYGCGIFLPHKSIDAVNNFKED</sequence>
<evidence type="ECO:0000313" key="1">
    <source>
        <dbReference type="EMBL" id="AAY89971.1"/>
    </source>
</evidence>
<dbReference type="EMBL" id="DQ068067">
    <property type="protein sequence ID" value="AAY89971.1"/>
    <property type="molecule type" value="Genomic_DNA"/>
</dbReference>
<dbReference type="Pfam" id="PF09559">
    <property type="entry name" value="Cas6"/>
    <property type="match status" value="1"/>
</dbReference>
<accession>Q4JN26</accession>
<reference evidence="1" key="1">
    <citation type="journal article" date="2005" name="PLoS Biol.">
        <title>New insights into metabolic properties of marine bacteria encoding proteorhodopsins.</title>
        <authorList>
            <person name="Sabehi G."/>
            <person name="Loy A."/>
            <person name="Jung K.H."/>
            <person name="Partha R."/>
            <person name="Spudich J.L."/>
            <person name="Isaacson T."/>
            <person name="Hirschberg J."/>
            <person name="Wagner M."/>
            <person name="Beja O."/>
        </authorList>
    </citation>
    <scope>NUCLEOTIDE SEQUENCE</scope>
</reference>
<dbReference type="InterPro" id="IPR014174">
    <property type="entry name" value="CRISPR-assoc_prot_Cas6/Cmx6"/>
</dbReference>